<sequence length="183" mass="19378">MTPSVEPTSEAEAPAYSVPADLLGDSEIIVLAIKPSGWYLLTASLPVLIASAVAAGVAYGIGLFHPYSPREAVLSFCAAVALGRVMLACWQWIGRTYVLTNLRIVCLRGIVHVGVRAAALTEVRQAVLSAALPERVAGVGSIYCLPAAEGGVEVVWQTVARPREVHEIIDAALSRAHGPRRQN</sequence>
<keyword evidence="1" id="KW-0812">Transmembrane</keyword>
<gene>
    <name evidence="2" type="ORF">LCGC14_1686830</name>
</gene>
<keyword evidence="1" id="KW-1133">Transmembrane helix</keyword>
<evidence type="ECO:0008006" key="3">
    <source>
        <dbReference type="Google" id="ProtNLM"/>
    </source>
</evidence>
<name>A0A0F9HM21_9ZZZZ</name>
<feature type="transmembrane region" description="Helical" evidence="1">
    <location>
        <begin position="38"/>
        <end position="61"/>
    </location>
</feature>
<evidence type="ECO:0000313" key="2">
    <source>
        <dbReference type="EMBL" id="KKM16341.1"/>
    </source>
</evidence>
<keyword evidence="1" id="KW-0472">Membrane</keyword>
<feature type="transmembrane region" description="Helical" evidence="1">
    <location>
        <begin position="73"/>
        <end position="93"/>
    </location>
</feature>
<proteinExistence type="predicted"/>
<accession>A0A0F9HM21</accession>
<protein>
    <recommendedName>
        <fullName evidence="3">DUF304 domain-containing protein</fullName>
    </recommendedName>
</protein>
<dbReference type="AlphaFoldDB" id="A0A0F9HM21"/>
<reference evidence="2" key="1">
    <citation type="journal article" date="2015" name="Nature">
        <title>Complex archaea that bridge the gap between prokaryotes and eukaryotes.</title>
        <authorList>
            <person name="Spang A."/>
            <person name="Saw J.H."/>
            <person name="Jorgensen S.L."/>
            <person name="Zaremba-Niedzwiedzka K."/>
            <person name="Martijn J."/>
            <person name="Lind A.E."/>
            <person name="van Eijk R."/>
            <person name="Schleper C."/>
            <person name="Guy L."/>
            <person name="Ettema T.J."/>
        </authorList>
    </citation>
    <scope>NUCLEOTIDE SEQUENCE</scope>
</reference>
<dbReference type="EMBL" id="LAZR01014696">
    <property type="protein sequence ID" value="KKM16341.1"/>
    <property type="molecule type" value="Genomic_DNA"/>
</dbReference>
<organism evidence="2">
    <name type="scientific">marine sediment metagenome</name>
    <dbReference type="NCBI Taxonomy" id="412755"/>
    <lineage>
        <taxon>unclassified sequences</taxon>
        <taxon>metagenomes</taxon>
        <taxon>ecological metagenomes</taxon>
    </lineage>
</organism>
<evidence type="ECO:0000256" key="1">
    <source>
        <dbReference type="SAM" id="Phobius"/>
    </source>
</evidence>
<comment type="caution">
    <text evidence="2">The sequence shown here is derived from an EMBL/GenBank/DDBJ whole genome shotgun (WGS) entry which is preliminary data.</text>
</comment>